<dbReference type="SUPFAM" id="SSF53850">
    <property type="entry name" value="Periplasmic binding protein-like II"/>
    <property type="match status" value="1"/>
</dbReference>
<name>A0A6I6JM80_9BACT</name>
<evidence type="ECO:0000313" key="2">
    <source>
        <dbReference type="Proteomes" id="UP000428328"/>
    </source>
</evidence>
<reference evidence="1 2" key="1">
    <citation type="submission" date="2019-11" db="EMBL/GenBank/DDBJ databases">
        <authorList>
            <person name="Zheng R.K."/>
            <person name="Sun C.M."/>
        </authorList>
    </citation>
    <scope>NUCLEOTIDE SEQUENCE [LARGE SCALE GENOMIC DNA]</scope>
    <source>
        <strain evidence="1 2">SRB007</strain>
    </source>
</reference>
<dbReference type="EMBL" id="CP046400">
    <property type="protein sequence ID" value="QGY42040.1"/>
    <property type="molecule type" value="Genomic_DNA"/>
</dbReference>
<dbReference type="KEGG" id="psel:GM415_10500"/>
<protein>
    <recommendedName>
        <fullName evidence="3">Solute-binding protein family 3/N-terminal domain-containing protein</fullName>
    </recommendedName>
</protein>
<keyword evidence="2" id="KW-1185">Reference proteome</keyword>
<sequence>MLYPCPLSSSDSRFDYHLSLLREALERTEAEYGPFELRPSPVRMNQLRQFDLLQSGSRALDVAIKPTSIKREQALTPVRIPLGKGMVGWRILLIRHENQAGLARVRSLDDLKKFVVGQGLGWSDANILRQNGLSVVEGADYEGLFKMMLSYRFDIFPRSASEALMEWDERHGNRPSLHVEETLLLHYPFARYFWTANSERGRKLNERITKGLEAMIRDGSFDVLFQRHYGEIIRRAGLRERRIIRLENPDLPPATPLGRKELWFDPLGK</sequence>
<organism evidence="1 2">
    <name type="scientific">Pseudodesulfovibrio cashew</name>
    <dbReference type="NCBI Taxonomy" id="2678688"/>
    <lineage>
        <taxon>Bacteria</taxon>
        <taxon>Pseudomonadati</taxon>
        <taxon>Thermodesulfobacteriota</taxon>
        <taxon>Desulfovibrionia</taxon>
        <taxon>Desulfovibrionales</taxon>
        <taxon>Desulfovibrionaceae</taxon>
    </lineage>
</organism>
<proteinExistence type="predicted"/>
<gene>
    <name evidence="1" type="ORF">GM415_10500</name>
</gene>
<evidence type="ECO:0000313" key="1">
    <source>
        <dbReference type="EMBL" id="QGY42040.1"/>
    </source>
</evidence>
<accession>A0A6I6JM80</accession>
<evidence type="ECO:0008006" key="3">
    <source>
        <dbReference type="Google" id="ProtNLM"/>
    </source>
</evidence>
<dbReference type="Proteomes" id="UP000428328">
    <property type="component" value="Chromosome"/>
</dbReference>
<dbReference type="AlphaFoldDB" id="A0A6I6JM80"/>